<dbReference type="Proteomes" id="UP000481043">
    <property type="component" value="Unassembled WGS sequence"/>
</dbReference>
<dbReference type="PROSITE" id="PS50987">
    <property type="entry name" value="HTH_ARSR_2"/>
    <property type="match status" value="1"/>
</dbReference>
<dbReference type="PANTHER" id="PTHR33154:SF33">
    <property type="entry name" value="TRANSCRIPTIONAL REPRESSOR SDPR"/>
    <property type="match status" value="1"/>
</dbReference>
<sequence>MQLSRLVQFHKVLADPTRIKMILLLSNKPLNGQELAEMLNISTPTVTHHVNKLREVGLLHQRRDKNTIYFTLDEKTLERSNESIIKLIRQAKSEEGKDMLSEEQTQMRDHVIQNFFTSDGRLKQIPSQLKKKVIILEYLIGKLEKEKQYQEREINQFIKQFHDDFATIRREFIMHQFMYRENSVYELNPRELWTKWEKLS</sequence>
<dbReference type="SMART" id="SM00418">
    <property type="entry name" value="HTH_ARSR"/>
    <property type="match status" value="1"/>
</dbReference>
<dbReference type="SUPFAM" id="SSF46785">
    <property type="entry name" value="Winged helix' DNA-binding domain"/>
    <property type="match status" value="1"/>
</dbReference>
<dbReference type="Pfam" id="PF09860">
    <property type="entry name" value="DUF2087"/>
    <property type="match status" value="1"/>
</dbReference>
<dbReference type="GO" id="GO:0003700">
    <property type="term" value="F:DNA-binding transcription factor activity"/>
    <property type="evidence" value="ECO:0007669"/>
    <property type="project" value="InterPro"/>
</dbReference>
<dbReference type="InterPro" id="IPR036390">
    <property type="entry name" value="WH_DNA-bd_sf"/>
</dbReference>
<evidence type="ECO:0000313" key="6">
    <source>
        <dbReference type="Proteomes" id="UP000481043"/>
    </source>
</evidence>
<keyword evidence="2" id="KW-0238">DNA-binding</keyword>
<dbReference type="EMBL" id="JAAIWM010000006">
    <property type="protein sequence ID" value="NEY73300.1"/>
    <property type="molecule type" value="Genomic_DNA"/>
</dbReference>
<reference evidence="5 6" key="1">
    <citation type="submission" date="2020-02" db="EMBL/GenBank/DDBJ databases">
        <title>Bacillus aquiflavi sp. nov., isolated from yellow water of strong flavor Chinese baijiu in Yibin region of China.</title>
        <authorList>
            <person name="Xie J."/>
        </authorList>
    </citation>
    <scope>NUCLEOTIDE SEQUENCE [LARGE SCALE GENOMIC DNA]</scope>
    <source>
        <strain evidence="5 6">SA4</strain>
    </source>
</reference>
<comment type="caution">
    <text evidence="5">The sequence shown here is derived from an EMBL/GenBank/DDBJ whole genome shotgun (WGS) entry which is preliminary data.</text>
</comment>
<evidence type="ECO:0000256" key="1">
    <source>
        <dbReference type="ARBA" id="ARBA00023015"/>
    </source>
</evidence>
<keyword evidence="3" id="KW-0804">Transcription</keyword>
<organism evidence="5 6">
    <name type="scientific">Bacillus mesophilus</name>
    <dbReference type="NCBI Taxonomy" id="1808955"/>
    <lineage>
        <taxon>Bacteria</taxon>
        <taxon>Bacillati</taxon>
        <taxon>Bacillota</taxon>
        <taxon>Bacilli</taxon>
        <taxon>Bacillales</taxon>
        <taxon>Bacillaceae</taxon>
        <taxon>Bacillus</taxon>
    </lineage>
</organism>
<evidence type="ECO:0000259" key="4">
    <source>
        <dbReference type="PROSITE" id="PS50987"/>
    </source>
</evidence>
<evidence type="ECO:0000256" key="2">
    <source>
        <dbReference type="ARBA" id="ARBA00023125"/>
    </source>
</evidence>
<dbReference type="InterPro" id="IPR001845">
    <property type="entry name" value="HTH_ArsR_DNA-bd_dom"/>
</dbReference>
<protein>
    <submittedName>
        <fullName evidence="5">Metalloregulator ArsR/SmtB family transcription factor</fullName>
    </submittedName>
</protein>
<evidence type="ECO:0000313" key="5">
    <source>
        <dbReference type="EMBL" id="NEY73300.1"/>
    </source>
</evidence>
<feature type="domain" description="HTH arsR-type" evidence="4">
    <location>
        <begin position="1"/>
        <end position="92"/>
    </location>
</feature>
<dbReference type="InterPro" id="IPR018656">
    <property type="entry name" value="DUF2087"/>
</dbReference>
<accession>A0A6M0QCP6</accession>
<keyword evidence="6" id="KW-1185">Reference proteome</keyword>
<dbReference type="InterPro" id="IPR011991">
    <property type="entry name" value="ArsR-like_HTH"/>
</dbReference>
<dbReference type="PANTHER" id="PTHR33154">
    <property type="entry name" value="TRANSCRIPTIONAL REGULATOR, ARSR FAMILY"/>
    <property type="match status" value="1"/>
</dbReference>
<gene>
    <name evidence="5" type="ORF">G4D63_16320</name>
</gene>
<name>A0A6M0QCP6_9BACI</name>
<dbReference type="NCBIfam" id="NF033788">
    <property type="entry name" value="HTH_metalloreg"/>
    <property type="match status" value="1"/>
</dbReference>
<keyword evidence="1" id="KW-0805">Transcription regulation</keyword>
<dbReference type="CDD" id="cd00090">
    <property type="entry name" value="HTH_ARSR"/>
    <property type="match status" value="1"/>
</dbReference>
<dbReference type="GO" id="GO:0003677">
    <property type="term" value="F:DNA binding"/>
    <property type="evidence" value="ECO:0007669"/>
    <property type="project" value="UniProtKB-KW"/>
</dbReference>
<dbReference type="Pfam" id="PF01022">
    <property type="entry name" value="HTH_5"/>
    <property type="match status" value="1"/>
</dbReference>
<dbReference type="InterPro" id="IPR051081">
    <property type="entry name" value="HTH_MetalResp_TranReg"/>
</dbReference>
<dbReference type="PRINTS" id="PR00778">
    <property type="entry name" value="HTHARSR"/>
</dbReference>
<evidence type="ECO:0000256" key="3">
    <source>
        <dbReference type="ARBA" id="ARBA00023163"/>
    </source>
</evidence>
<dbReference type="Gene3D" id="1.10.10.10">
    <property type="entry name" value="Winged helix-like DNA-binding domain superfamily/Winged helix DNA-binding domain"/>
    <property type="match status" value="1"/>
</dbReference>
<dbReference type="InterPro" id="IPR036388">
    <property type="entry name" value="WH-like_DNA-bd_sf"/>
</dbReference>
<dbReference type="RefSeq" id="WP_163180773.1">
    <property type="nucleotide sequence ID" value="NZ_JAAIWM010000006.1"/>
</dbReference>
<proteinExistence type="predicted"/>
<dbReference type="AlphaFoldDB" id="A0A6M0QCP6"/>